<proteinExistence type="predicted"/>
<evidence type="ECO:0000313" key="2">
    <source>
        <dbReference type="Proteomes" id="UP001642464"/>
    </source>
</evidence>
<keyword evidence="2" id="KW-1185">Reference proteome</keyword>
<sequence>MSIQRLLLLQYPIREAPFPPPLWIMFGQISLLHEFVDSFPVEVHRLGPSWMVFLSELKGIMWEMLNGFSVGRHLVHDAPPPLPDPGALLVEVTNCQREAANCQQYLVAWALNLDAMSGLQFQAALGGAVEACGSLFAALPEVELLDELAEYL</sequence>
<reference evidence="1 2" key="1">
    <citation type="submission" date="2024-02" db="EMBL/GenBank/DDBJ databases">
        <authorList>
            <person name="Chen Y."/>
            <person name="Shah S."/>
            <person name="Dougan E. K."/>
            <person name="Thang M."/>
            <person name="Chan C."/>
        </authorList>
    </citation>
    <scope>NUCLEOTIDE SEQUENCE [LARGE SCALE GENOMIC DNA]</scope>
</reference>
<protein>
    <recommendedName>
        <fullName evidence="3">Autophagy protein 5</fullName>
    </recommendedName>
</protein>
<evidence type="ECO:0008006" key="3">
    <source>
        <dbReference type="Google" id="ProtNLM"/>
    </source>
</evidence>
<organism evidence="1 2">
    <name type="scientific">Durusdinium trenchii</name>
    <dbReference type="NCBI Taxonomy" id="1381693"/>
    <lineage>
        <taxon>Eukaryota</taxon>
        <taxon>Sar</taxon>
        <taxon>Alveolata</taxon>
        <taxon>Dinophyceae</taxon>
        <taxon>Suessiales</taxon>
        <taxon>Symbiodiniaceae</taxon>
        <taxon>Durusdinium</taxon>
    </lineage>
</organism>
<evidence type="ECO:0000313" key="1">
    <source>
        <dbReference type="EMBL" id="CAK9015858.1"/>
    </source>
</evidence>
<comment type="caution">
    <text evidence="1">The sequence shown here is derived from an EMBL/GenBank/DDBJ whole genome shotgun (WGS) entry which is preliminary data.</text>
</comment>
<dbReference type="Proteomes" id="UP001642464">
    <property type="component" value="Unassembled WGS sequence"/>
</dbReference>
<accession>A0ABP0JNX9</accession>
<gene>
    <name evidence="1" type="ORF">SCF082_LOCUS12934</name>
</gene>
<name>A0ABP0JNX9_9DINO</name>
<dbReference type="EMBL" id="CAXAMM010007936">
    <property type="protein sequence ID" value="CAK9015858.1"/>
    <property type="molecule type" value="Genomic_DNA"/>
</dbReference>